<dbReference type="EMBL" id="JAWJWF010000050">
    <property type="protein sequence ID" value="KAK6617985.1"/>
    <property type="molecule type" value="Genomic_DNA"/>
</dbReference>
<feature type="compositionally biased region" description="Basic and acidic residues" evidence="1">
    <location>
        <begin position="33"/>
        <end position="46"/>
    </location>
</feature>
<evidence type="ECO:0000256" key="1">
    <source>
        <dbReference type="SAM" id="MobiDB-lite"/>
    </source>
</evidence>
<feature type="region of interest" description="Disordered" evidence="1">
    <location>
        <begin position="25"/>
        <end position="65"/>
    </location>
</feature>
<name>A0ABR1AER2_POLSC</name>
<comment type="caution">
    <text evidence="2">The sequence shown here is derived from an EMBL/GenBank/DDBJ whole genome shotgun (WGS) entry which is preliminary data.</text>
</comment>
<sequence length="136" mass="14578">MIEKVILGFEAEWWMPDACLAMRKKPQNGQPEADGREVLKKFKEDSQDASNGPGLTVGSGERSAEVGDQDVRVQFCRRPVPARYEKASLRELRVLRVVPGWFRTTPANPVLSALVALLAVAGPLGFGGGGAASGDA</sequence>
<evidence type="ECO:0000313" key="2">
    <source>
        <dbReference type="EMBL" id="KAK6617985.1"/>
    </source>
</evidence>
<dbReference type="Proteomes" id="UP001359485">
    <property type="component" value="Unassembled WGS sequence"/>
</dbReference>
<reference evidence="2 3" key="1">
    <citation type="submission" date="2023-09" db="EMBL/GenBank/DDBJ databases">
        <title>Genomes of two closely related lineages of the louse Polyplax serrata with different host specificities.</title>
        <authorList>
            <person name="Martinu J."/>
            <person name="Tarabai H."/>
            <person name="Stefka J."/>
            <person name="Hypsa V."/>
        </authorList>
    </citation>
    <scope>NUCLEOTIDE SEQUENCE [LARGE SCALE GENOMIC DNA]</scope>
    <source>
        <strain evidence="2">98ZLc_SE</strain>
    </source>
</reference>
<gene>
    <name evidence="2" type="ORF">RUM44_002427</name>
</gene>
<accession>A0ABR1AER2</accession>
<protein>
    <submittedName>
        <fullName evidence="2">Uncharacterized protein</fullName>
    </submittedName>
</protein>
<proteinExistence type="predicted"/>
<keyword evidence="3" id="KW-1185">Reference proteome</keyword>
<organism evidence="2 3">
    <name type="scientific">Polyplax serrata</name>
    <name type="common">Common mouse louse</name>
    <dbReference type="NCBI Taxonomy" id="468196"/>
    <lineage>
        <taxon>Eukaryota</taxon>
        <taxon>Metazoa</taxon>
        <taxon>Ecdysozoa</taxon>
        <taxon>Arthropoda</taxon>
        <taxon>Hexapoda</taxon>
        <taxon>Insecta</taxon>
        <taxon>Pterygota</taxon>
        <taxon>Neoptera</taxon>
        <taxon>Paraneoptera</taxon>
        <taxon>Psocodea</taxon>
        <taxon>Troctomorpha</taxon>
        <taxon>Phthiraptera</taxon>
        <taxon>Anoplura</taxon>
        <taxon>Polyplacidae</taxon>
        <taxon>Polyplax</taxon>
    </lineage>
</organism>
<evidence type="ECO:0000313" key="3">
    <source>
        <dbReference type="Proteomes" id="UP001359485"/>
    </source>
</evidence>